<feature type="compositionally biased region" description="Basic and acidic residues" evidence="1">
    <location>
        <begin position="88"/>
        <end position="100"/>
    </location>
</feature>
<feature type="non-terminal residue" evidence="2">
    <location>
        <position position="1"/>
    </location>
</feature>
<reference evidence="2" key="1">
    <citation type="submission" date="2015-11" db="EMBL/GenBank/DDBJ databases">
        <title>De novo transcriptome assembly of four potential Pierce s Disease insect vectors from Arizona vineyards.</title>
        <authorList>
            <person name="Tassone E.E."/>
        </authorList>
    </citation>
    <scope>NUCLEOTIDE SEQUENCE</scope>
</reference>
<protein>
    <submittedName>
        <fullName evidence="2">Uncharacterized protein</fullName>
    </submittedName>
</protein>
<organism evidence="2">
    <name type="scientific">Cuerna arida</name>
    <dbReference type="NCBI Taxonomy" id="1464854"/>
    <lineage>
        <taxon>Eukaryota</taxon>
        <taxon>Metazoa</taxon>
        <taxon>Ecdysozoa</taxon>
        <taxon>Arthropoda</taxon>
        <taxon>Hexapoda</taxon>
        <taxon>Insecta</taxon>
        <taxon>Pterygota</taxon>
        <taxon>Neoptera</taxon>
        <taxon>Paraneoptera</taxon>
        <taxon>Hemiptera</taxon>
        <taxon>Auchenorrhyncha</taxon>
        <taxon>Membracoidea</taxon>
        <taxon>Cicadellidae</taxon>
        <taxon>Cicadellinae</taxon>
        <taxon>Proconiini</taxon>
        <taxon>Cuerna</taxon>
    </lineage>
</organism>
<dbReference type="EMBL" id="GECZ01012239">
    <property type="protein sequence ID" value="JAS57530.1"/>
    <property type="molecule type" value="Transcribed_RNA"/>
</dbReference>
<feature type="non-terminal residue" evidence="2">
    <location>
        <position position="132"/>
    </location>
</feature>
<name>A0A1B6G516_9HEMI</name>
<accession>A0A1B6G516</accession>
<proteinExistence type="predicted"/>
<gene>
    <name evidence="2" type="ORF">g.44676</name>
</gene>
<dbReference type="AlphaFoldDB" id="A0A1B6G516"/>
<sequence length="132" mass="14970">DAATSFGFGSFLLSGAELLKRTFVANPVEKEVKSQRRSMMVFEHLGLNRDNDKQLGIESIIAYSPLSSGYALSKGAYRKRLIQYYEDKQKSQEDTKKEHPLPLGVPGRPGSDTLRLRLEQQKRKRNKNENLG</sequence>
<evidence type="ECO:0000313" key="2">
    <source>
        <dbReference type="EMBL" id="JAS57530.1"/>
    </source>
</evidence>
<feature type="region of interest" description="Disordered" evidence="1">
    <location>
        <begin position="88"/>
        <end position="113"/>
    </location>
</feature>
<evidence type="ECO:0000256" key="1">
    <source>
        <dbReference type="SAM" id="MobiDB-lite"/>
    </source>
</evidence>